<evidence type="ECO:0000313" key="6">
    <source>
        <dbReference type="Proteomes" id="UP000009170"/>
    </source>
</evidence>
<dbReference type="GO" id="GO:0009247">
    <property type="term" value="P:glycolipid biosynthetic process"/>
    <property type="evidence" value="ECO:0007669"/>
    <property type="project" value="TreeGrafter"/>
</dbReference>
<gene>
    <name evidence="5" type="ORF">OT_ostta14g01290</name>
</gene>
<dbReference type="InterPro" id="IPR051276">
    <property type="entry name" value="Saccharopine_DH-like_oxidrdct"/>
</dbReference>
<dbReference type="RefSeq" id="XP_003082941.2">
    <property type="nucleotide sequence ID" value="XM_003082893.2"/>
</dbReference>
<feature type="domain" description="Saccharopine dehydrogenase NADP binding" evidence="4">
    <location>
        <begin position="48"/>
        <end position="164"/>
    </location>
</feature>
<reference evidence="5 6" key="2">
    <citation type="journal article" date="2014" name="BMC Genomics">
        <title>An improved genome of the model marine alga Ostreococcus tauri unfolds by assessing Illumina de novo assemblies.</title>
        <authorList>
            <person name="Blanc-Mathieu R."/>
            <person name="Verhelst B."/>
            <person name="Derelle E."/>
            <person name="Rombauts S."/>
            <person name="Bouget F.Y."/>
            <person name="Carre I."/>
            <person name="Chateau A."/>
            <person name="Eyre-Walker A."/>
            <person name="Grimsley N."/>
            <person name="Moreau H."/>
            <person name="Piegu B."/>
            <person name="Rivals E."/>
            <person name="Schackwitz W."/>
            <person name="Van de Peer Y."/>
            <person name="Piganeau G."/>
        </authorList>
    </citation>
    <scope>NUCLEOTIDE SEQUENCE [LARGE SCALE GENOMIC DNA]</scope>
    <source>
        <strain evidence="6">OTTH 0595 / CCAP 157/2 / RCC745</strain>
    </source>
</reference>
<dbReference type="AlphaFoldDB" id="A0A096PAU7"/>
<dbReference type="PANTHER" id="PTHR12286:SF5">
    <property type="entry name" value="SACCHAROPINE DEHYDROGENASE-LIKE OXIDOREDUCTASE"/>
    <property type="match status" value="1"/>
</dbReference>
<organism evidence="5 6">
    <name type="scientific">Ostreococcus tauri</name>
    <name type="common">Marine green alga</name>
    <dbReference type="NCBI Taxonomy" id="70448"/>
    <lineage>
        <taxon>Eukaryota</taxon>
        <taxon>Viridiplantae</taxon>
        <taxon>Chlorophyta</taxon>
        <taxon>Mamiellophyceae</taxon>
        <taxon>Mamiellales</taxon>
        <taxon>Bathycoccaceae</taxon>
        <taxon>Ostreococcus</taxon>
    </lineage>
</organism>
<proteinExistence type="inferred from homology"/>
<feature type="transmembrane region" description="Helical" evidence="3">
    <location>
        <begin position="327"/>
        <end position="349"/>
    </location>
</feature>
<dbReference type="GeneID" id="9837862"/>
<keyword evidence="3" id="KW-1133">Transmembrane helix</keyword>
<sequence>MASYRARGRHTGARASGARARMDRERGARVDAGEKTRRATREGRTYDVVIYGASGFTGALAVRYARARRARGGAERVALAGRNSARVRAVAAREGGGVFDVVDASTAAAREAMCASASCVLSFAGPFDADDETPLRLAEACARNGTDYCDITGEARFARRVAEACHETCVANGCVSVSCCGYDSVPWDLGASQAAAAVRASVRGATCTLASGHAGRARGGVSGGTIASAANLLSKPKKETRGMGNPHYLANAPGGWPARPDVEALKRWPSPQSTYKYDEDTKSWTMPSIMAGINTKVVARSYSLDPERYGEKFVYDESDLCKSKRHAILGTAGLGLFGVAFVTAPLRWLMRKTILPKQGDGPSEELRENGYSHVYVVAKGEANGKPVEPWCAEFEFKNADPGYKGTAALAYEVALCFAIPSERARLNWPEGGGCLTPSVACGDVLVERLQKSENFNFRVKPLKDTIFLV</sequence>
<dbReference type="Gene3D" id="3.40.50.720">
    <property type="entry name" value="NAD(P)-binding Rossmann-like Domain"/>
    <property type="match status" value="1"/>
</dbReference>
<evidence type="ECO:0000256" key="1">
    <source>
        <dbReference type="ARBA" id="ARBA00038048"/>
    </source>
</evidence>
<feature type="compositionally biased region" description="Basic and acidic residues" evidence="2">
    <location>
        <begin position="20"/>
        <end position="38"/>
    </location>
</feature>
<comment type="similarity">
    <text evidence="1">Belongs to the saccharopine dehydrogenase family.</text>
</comment>
<evidence type="ECO:0000259" key="4">
    <source>
        <dbReference type="Pfam" id="PF03435"/>
    </source>
</evidence>
<comment type="caution">
    <text evidence="5">The sequence shown here is derived from an EMBL/GenBank/DDBJ whole genome shotgun (WGS) entry which is preliminary data.</text>
</comment>
<dbReference type="EMBL" id="CAID01000014">
    <property type="protein sequence ID" value="CEG02051.1"/>
    <property type="molecule type" value="Genomic_DNA"/>
</dbReference>
<dbReference type="Pfam" id="PF03435">
    <property type="entry name" value="Sacchrp_dh_NADP"/>
    <property type="match status" value="1"/>
</dbReference>
<dbReference type="Proteomes" id="UP000009170">
    <property type="component" value="Unassembled WGS sequence"/>
</dbReference>
<keyword evidence="6" id="KW-1185">Reference proteome</keyword>
<dbReference type="InParanoid" id="A0A096PAU7"/>
<reference evidence="6" key="1">
    <citation type="journal article" date="2006" name="Proc. Natl. Acad. Sci. U.S.A.">
        <title>Genome analysis of the smallest free-living eukaryote Ostreococcus tauri unveils many unique features.</title>
        <authorList>
            <person name="Derelle E."/>
            <person name="Ferraz C."/>
            <person name="Rombauts S."/>
            <person name="Rouze P."/>
            <person name="Worden A.Z."/>
            <person name="Robbens S."/>
            <person name="Partensky F."/>
            <person name="Degroeve S."/>
            <person name="Echeynie S."/>
            <person name="Cooke R."/>
            <person name="Saeys Y."/>
            <person name="Wuyts J."/>
            <person name="Jabbari K."/>
            <person name="Bowler C."/>
            <person name="Panaud O."/>
            <person name="Piegu B."/>
            <person name="Ball S.G."/>
            <person name="Ral J.-P."/>
            <person name="Bouget F.-Y."/>
            <person name="Piganeau G."/>
            <person name="De Baets B."/>
            <person name="Picard A."/>
            <person name="Delseny M."/>
            <person name="Demaille J."/>
            <person name="Van de Peer Y."/>
            <person name="Moreau H."/>
        </authorList>
    </citation>
    <scope>NUCLEOTIDE SEQUENCE [LARGE SCALE GENOMIC DNA]</scope>
    <source>
        <strain evidence="6">OTTH 0595 / CCAP 157/2 / RCC745</strain>
    </source>
</reference>
<evidence type="ECO:0000256" key="3">
    <source>
        <dbReference type="SAM" id="Phobius"/>
    </source>
</evidence>
<accession>A0A096PAU7</accession>
<dbReference type="FunCoup" id="A0A096PAU7">
    <property type="interactions" value="823"/>
</dbReference>
<evidence type="ECO:0000313" key="5">
    <source>
        <dbReference type="EMBL" id="CEG02051.1"/>
    </source>
</evidence>
<name>A0A096PAU7_OSTTA</name>
<dbReference type="KEGG" id="ota:OT_ostta14g01290"/>
<feature type="compositionally biased region" description="Basic residues" evidence="2">
    <location>
        <begin position="1"/>
        <end position="12"/>
    </location>
</feature>
<dbReference type="InterPro" id="IPR036291">
    <property type="entry name" value="NAD(P)-bd_dom_sf"/>
</dbReference>
<dbReference type="OrthoDB" id="10268090at2759"/>
<evidence type="ECO:0000256" key="2">
    <source>
        <dbReference type="SAM" id="MobiDB-lite"/>
    </source>
</evidence>
<dbReference type="InterPro" id="IPR005097">
    <property type="entry name" value="Sacchrp_dh_NADP-bd"/>
</dbReference>
<dbReference type="GO" id="GO:0005886">
    <property type="term" value="C:plasma membrane"/>
    <property type="evidence" value="ECO:0007669"/>
    <property type="project" value="TreeGrafter"/>
</dbReference>
<keyword evidence="3" id="KW-0812">Transmembrane</keyword>
<dbReference type="SUPFAM" id="SSF51735">
    <property type="entry name" value="NAD(P)-binding Rossmann-fold domains"/>
    <property type="match status" value="1"/>
</dbReference>
<protein>
    <submittedName>
        <fullName evidence="5">Saccharopine dehydrogenase / Homospermidine synthase</fullName>
    </submittedName>
</protein>
<feature type="region of interest" description="Disordered" evidence="2">
    <location>
        <begin position="1"/>
        <end position="38"/>
    </location>
</feature>
<dbReference type="PANTHER" id="PTHR12286">
    <property type="entry name" value="SACCHAROPINE DEHYDROGENASE-LIKE OXIDOREDUCTASE"/>
    <property type="match status" value="1"/>
</dbReference>
<keyword evidence="3" id="KW-0472">Membrane</keyword>